<dbReference type="AlphaFoldDB" id="A0A1W2BU39"/>
<keyword evidence="2" id="KW-1185">Reference proteome</keyword>
<dbReference type="STRING" id="1434700.SAMN06296427_107145"/>
<dbReference type="Gene3D" id="3.40.50.150">
    <property type="entry name" value="Vaccinia Virus protein VP39"/>
    <property type="match status" value="1"/>
</dbReference>
<evidence type="ECO:0008006" key="3">
    <source>
        <dbReference type="Google" id="ProtNLM"/>
    </source>
</evidence>
<organism evidence="1 2">
    <name type="scientific">Moheibacter sediminis</name>
    <dbReference type="NCBI Taxonomy" id="1434700"/>
    <lineage>
        <taxon>Bacteria</taxon>
        <taxon>Pseudomonadati</taxon>
        <taxon>Bacteroidota</taxon>
        <taxon>Flavobacteriia</taxon>
        <taxon>Flavobacteriales</taxon>
        <taxon>Weeksellaceae</taxon>
        <taxon>Moheibacter</taxon>
    </lineage>
</organism>
<dbReference type="RefSeq" id="WP_084017883.1">
    <property type="nucleotide sequence ID" value="NZ_FWXS01000007.1"/>
</dbReference>
<dbReference type="Proteomes" id="UP000192393">
    <property type="component" value="Unassembled WGS sequence"/>
</dbReference>
<protein>
    <recommendedName>
        <fullName evidence="3">Methyltransferase domain-containing protein</fullName>
    </recommendedName>
</protein>
<sequence>MYKVIPKKRYQHTLELVDKFISKDEKILDLGVENPLSNLIRENGFQVINTKGEDLDDEFEHLNSVDADVITAFEILEHFLNPYSILKNLPGKKLLITVPLQLWFAKPYRNMNDIRDWHYHEFVDWQLDRLIEKAGWEIKFRKKWTHPSGKIGIRPLLRRITPRYYAVYAERN</sequence>
<proteinExistence type="predicted"/>
<evidence type="ECO:0000313" key="1">
    <source>
        <dbReference type="EMBL" id="SMC76473.1"/>
    </source>
</evidence>
<reference evidence="2" key="1">
    <citation type="submission" date="2017-04" db="EMBL/GenBank/DDBJ databases">
        <authorList>
            <person name="Varghese N."/>
            <person name="Submissions S."/>
        </authorList>
    </citation>
    <scope>NUCLEOTIDE SEQUENCE [LARGE SCALE GENOMIC DNA]</scope>
    <source>
        <strain evidence="2">CGMCC 1.12708</strain>
    </source>
</reference>
<evidence type="ECO:0000313" key="2">
    <source>
        <dbReference type="Proteomes" id="UP000192393"/>
    </source>
</evidence>
<accession>A0A1W2BU39</accession>
<dbReference type="InterPro" id="IPR029063">
    <property type="entry name" value="SAM-dependent_MTases_sf"/>
</dbReference>
<dbReference type="OrthoDB" id="1123183at2"/>
<gene>
    <name evidence="1" type="ORF">SAMN06296427_107145</name>
</gene>
<dbReference type="EMBL" id="FWXS01000007">
    <property type="protein sequence ID" value="SMC76473.1"/>
    <property type="molecule type" value="Genomic_DNA"/>
</dbReference>
<dbReference type="SUPFAM" id="SSF53335">
    <property type="entry name" value="S-adenosyl-L-methionine-dependent methyltransferases"/>
    <property type="match status" value="1"/>
</dbReference>
<name>A0A1W2BU39_9FLAO</name>